<feature type="domain" description="Transcription regulator TrmB C-terminal" evidence="4">
    <location>
        <begin position="121"/>
        <end position="255"/>
    </location>
</feature>
<proteinExistence type="inferred from homology"/>
<dbReference type="PANTHER" id="PTHR34293">
    <property type="entry name" value="HTH-TYPE TRANSCRIPTIONAL REGULATOR TRMBL2"/>
    <property type="match status" value="1"/>
</dbReference>
<dbReference type="AlphaFoldDB" id="A0A2R6AVX5"/>
<dbReference type="Pfam" id="PF01978">
    <property type="entry name" value="TrmB"/>
    <property type="match status" value="1"/>
</dbReference>
<dbReference type="PANTHER" id="PTHR34293:SF1">
    <property type="entry name" value="HTH-TYPE TRANSCRIPTIONAL REGULATOR TRMBL2"/>
    <property type="match status" value="1"/>
</dbReference>
<feature type="coiled-coil region" evidence="2">
    <location>
        <begin position="87"/>
        <end position="152"/>
    </location>
</feature>
<dbReference type="InterPro" id="IPR011991">
    <property type="entry name" value="ArsR-like_HTH"/>
</dbReference>
<evidence type="ECO:0000259" key="4">
    <source>
        <dbReference type="Pfam" id="PF11495"/>
    </source>
</evidence>
<dbReference type="SUPFAM" id="SSF46785">
    <property type="entry name" value="Winged helix' DNA-binding domain"/>
    <property type="match status" value="1"/>
</dbReference>
<name>A0A2R6AVX5_9ARCH</name>
<keyword evidence="2" id="KW-0175">Coiled coil</keyword>
<organism evidence="5 6">
    <name type="scientific">Candidatus Marsarchaeota G2 archaeon OSP_D</name>
    <dbReference type="NCBI Taxonomy" id="1978157"/>
    <lineage>
        <taxon>Archaea</taxon>
        <taxon>Candidatus Marsarchaeota</taxon>
        <taxon>Candidatus Marsarchaeota group 2</taxon>
    </lineage>
</organism>
<evidence type="ECO:0008006" key="7">
    <source>
        <dbReference type="Google" id="ProtNLM"/>
    </source>
</evidence>
<gene>
    <name evidence="5" type="ORF">B9Q03_06540</name>
</gene>
<evidence type="ECO:0000313" key="5">
    <source>
        <dbReference type="EMBL" id="PSN90541.1"/>
    </source>
</evidence>
<dbReference type="CDD" id="cd00090">
    <property type="entry name" value="HTH_ARSR"/>
    <property type="match status" value="1"/>
</dbReference>
<dbReference type="EMBL" id="NEXE01000056">
    <property type="protein sequence ID" value="PSN90541.1"/>
    <property type="molecule type" value="Genomic_DNA"/>
</dbReference>
<evidence type="ECO:0000313" key="6">
    <source>
        <dbReference type="Proteomes" id="UP000240322"/>
    </source>
</evidence>
<evidence type="ECO:0000256" key="2">
    <source>
        <dbReference type="SAM" id="Coils"/>
    </source>
</evidence>
<evidence type="ECO:0000256" key="1">
    <source>
        <dbReference type="ARBA" id="ARBA00007287"/>
    </source>
</evidence>
<dbReference type="InterPro" id="IPR036388">
    <property type="entry name" value="WH-like_DNA-bd_sf"/>
</dbReference>
<reference evidence="5 6" key="1">
    <citation type="submission" date="2017-04" db="EMBL/GenBank/DDBJ databases">
        <title>Novel microbial lineages endemic to geothermal iron-oxide mats fill important gaps in the evolutionary history of Archaea.</title>
        <authorList>
            <person name="Jay Z.J."/>
            <person name="Beam J.P."/>
            <person name="Dlakic M."/>
            <person name="Rusch D.B."/>
            <person name="Kozubal M.A."/>
            <person name="Inskeep W.P."/>
        </authorList>
    </citation>
    <scope>NUCLEOTIDE SEQUENCE [LARGE SCALE GENOMIC DNA]</scope>
    <source>
        <strain evidence="5">OSP_D</strain>
    </source>
</reference>
<comment type="caution">
    <text evidence="5">The sequence shown here is derived from an EMBL/GenBank/DDBJ whole genome shotgun (WGS) entry which is preliminary data.</text>
</comment>
<dbReference type="Pfam" id="PF11495">
    <property type="entry name" value="Regulator_TrmB"/>
    <property type="match status" value="1"/>
</dbReference>
<dbReference type="InterPro" id="IPR036390">
    <property type="entry name" value="WH_DNA-bd_sf"/>
</dbReference>
<feature type="domain" description="Transcription regulator TrmB N-terminal" evidence="3">
    <location>
        <begin position="13"/>
        <end position="80"/>
    </location>
</feature>
<dbReference type="InterPro" id="IPR051797">
    <property type="entry name" value="TrmB-like"/>
</dbReference>
<sequence length="459" mass="52982">MPDFQHSNRQKDLSEFGLSDHESRIYWALVENGPCTMSELAQKANVPRTKVYANVRKLQKKGFVEFLPEKKYMCRAVSPEITLKPLLDKKKDELDSMKEQLNRLIDLFSQIKDKDGVERKEFWTIKEKSKGTKALRDELSQAEQEVVMVLNRSCFRLLRELREDLRAAYDRKVKNRIIAPLLADQISKLEGFKDFAEVHVVHKEPEDNLIVIDRKTTIIISSARLSQDPSDYSLIYIKDKGVAENLISFVDFLWVELPDIGSIISLIKSGEDVSRVASSASVYYNTVLYAFGKILVDEFGERKADELIRKAGVYALQLLEEEGLKLVKDDLEESLRLMVDLASVSEKIEINYSSEDPLRTLFYEVTDASSVSYRKSKELKSEFLMTAWGVLSEAIFEKYGYYTSTLQTIYDEQKRLWITRKRVYRKEDHETKPLDYLFQNTTPATTLGTGNNENRIANP</sequence>
<dbReference type="Proteomes" id="UP000240322">
    <property type="component" value="Unassembled WGS sequence"/>
</dbReference>
<comment type="similarity">
    <text evidence="1">Belongs to the transcriptional regulator TrmB family.</text>
</comment>
<dbReference type="Gene3D" id="1.10.10.10">
    <property type="entry name" value="Winged helix-like DNA-binding domain superfamily/Winged helix DNA-binding domain"/>
    <property type="match status" value="1"/>
</dbReference>
<dbReference type="InterPro" id="IPR002831">
    <property type="entry name" value="Tscrpt_reg_TrmB_N"/>
</dbReference>
<evidence type="ECO:0000259" key="3">
    <source>
        <dbReference type="Pfam" id="PF01978"/>
    </source>
</evidence>
<accession>A0A2R6AVX5</accession>
<dbReference type="InterPro" id="IPR021586">
    <property type="entry name" value="Tscrpt_reg_TrmB_C"/>
</dbReference>
<protein>
    <recommendedName>
        <fullName evidence="7">Transcription regulator TrmB N-terminal domain-containing protein</fullName>
    </recommendedName>
</protein>